<dbReference type="EMBL" id="JAQQWM010000008">
    <property type="protein sequence ID" value="KAK8053638.1"/>
    <property type="molecule type" value="Genomic_DNA"/>
</dbReference>
<organism evidence="2 3">
    <name type="scientific">Apiospora saccharicola</name>
    <dbReference type="NCBI Taxonomy" id="335842"/>
    <lineage>
        <taxon>Eukaryota</taxon>
        <taxon>Fungi</taxon>
        <taxon>Dikarya</taxon>
        <taxon>Ascomycota</taxon>
        <taxon>Pezizomycotina</taxon>
        <taxon>Sordariomycetes</taxon>
        <taxon>Xylariomycetidae</taxon>
        <taxon>Amphisphaeriales</taxon>
        <taxon>Apiosporaceae</taxon>
        <taxon>Apiospora</taxon>
    </lineage>
</organism>
<keyword evidence="3" id="KW-1185">Reference proteome</keyword>
<keyword evidence="1" id="KW-1133">Transmembrane helix</keyword>
<proteinExistence type="predicted"/>
<feature type="transmembrane region" description="Helical" evidence="1">
    <location>
        <begin position="84"/>
        <end position="107"/>
    </location>
</feature>
<feature type="transmembrane region" description="Helical" evidence="1">
    <location>
        <begin position="119"/>
        <end position="137"/>
    </location>
</feature>
<comment type="caution">
    <text evidence="2">The sequence shown here is derived from an EMBL/GenBank/DDBJ whole genome shotgun (WGS) entry which is preliminary data.</text>
</comment>
<feature type="transmembrane region" description="Helical" evidence="1">
    <location>
        <begin position="157"/>
        <end position="176"/>
    </location>
</feature>
<dbReference type="PANTHER" id="PTHR42083:SF1">
    <property type="entry name" value="MARVEL DOMAIN-CONTAINING PROTEIN"/>
    <property type="match status" value="1"/>
</dbReference>
<keyword evidence="1" id="KW-0472">Membrane</keyword>
<accession>A0ABR1U410</accession>
<protein>
    <recommendedName>
        <fullName evidence="4">MARVEL domain-containing protein</fullName>
    </recommendedName>
</protein>
<evidence type="ECO:0000313" key="2">
    <source>
        <dbReference type="EMBL" id="KAK8053638.1"/>
    </source>
</evidence>
<dbReference type="Proteomes" id="UP001446871">
    <property type="component" value="Unassembled WGS sequence"/>
</dbReference>
<dbReference type="PANTHER" id="PTHR42083">
    <property type="entry name" value="MARVEL DOMAIN-CONTAINING PROTEIN"/>
    <property type="match status" value="1"/>
</dbReference>
<sequence>MGYTDTAFEMGKTHAKSKVTSTATSYAKKQALDKGFALVNPAQKFEIMARWVVRGIQLIFALIVVGFYGHRVDQDRKAGNPQSAAWVFAVITAGLSSIATVVYSALVLIKSARLWSFDLFLFILWIATFGTFAGIFLKRESGTKYEGTSVRSMKVAVWLDLVNCILWLATGVYGCLRTRCEAWFNNKLDRVFKKGEQKIEQGVDYGFDGARNGAQKYWSRNKQPMPTQPPGGSYGVIQDVCSLVPASFGNSV</sequence>
<name>A0ABR1U410_9PEZI</name>
<feature type="transmembrane region" description="Helical" evidence="1">
    <location>
        <begin position="51"/>
        <end position="69"/>
    </location>
</feature>
<keyword evidence="1" id="KW-0812">Transmembrane</keyword>
<gene>
    <name evidence="2" type="ORF">PG996_012939</name>
</gene>
<evidence type="ECO:0000256" key="1">
    <source>
        <dbReference type="SAM" id="Phobius"/>
    </source>
</evidence>
<evidence type="ECO:0000313" key="3">
    <source>
        <dbReference type="Proteomes" id="UP001446871"/>
    </source>
</evidence>
<evidence type="ECO:0008006" key="4">
    <source>
        <dbReference type="Google" id="ProtNLM"/>
    </source>
</evidence>
<reference evidence="2 3" key="1">
    <citation type="submission" date="2023-01" db="EMBL/GenBank/DDBJ databases">
        <title>Analysis of 21 Apiospora genomes using comparative genomics revels a genus with tremendous synthesis potential of carbohydrate active enzymes and secondary metabolites.</title>
        <authorList>
            <person name="Sorensen T."/>
        </authorList>
    </citation>
    <scope>NUCLEOTIDE SEQUENCE [LARGE SCALE GENOMIC DNA]</scope>
    <source>
        <strain evidence="2 3">CBS 83171</strain>
    </source>
</reference>